<dbReference type="GO" id="GO:0014028">
    <property type="term" value="P:notochord formation"/>
    <property type="evidence" value="ECO:0000315"/>
    <property type="project" value="MGI"/>
</dbReference>
<feature type="region of interest" description="Disordered" evidence="1">
    <location>
        <begin position="1"/>
        <end position="53"/>
    </location>
</feature>
<feature type="compositionally biased region" description="Polar residues" evidence="1">
    <location>
        <begin position="29"/>
        <end position="40"/>
    </location>
</feature>
<reference evidence="2 4" key="1">
    <citation type="journal article" date="2009" name="PLoS Biol.">
        <title>Lineage-specific biology revealed by a finished genome assembly of the mouse.</title>
        <authorList>
            <consortium name="Mouse Genome Sequencing Consortium"/>
            <person name="Church D.M."/>
            <person name="Goodstadt L."/>
            <person name="Hillier L.W."/>
            <person name="Zody M.C."/>
            <person name="Goldstein S."/>
            <person name="She X."/>
            <person name="Bult C.J."/>
            <person name="Agarwala R."/>
            <person name="Cherry J.L."/>
            <person name="DiCuccio M."/>
            <person name="Hlavina W."/>
            <person name="Kapustin Y."/>
            <person name="Meric P."/>
            <person name="Maglott D."/>
            <person name="Birtle Z."/>
            <person name="Marques A.C."/>
            <person name="Graves T."/>
            <person name="Zhou S."/>
            <person name="Teague B."/>
            <person name="Potamousis K."/>
            <person name="Churas C."/>
            <person name="Place M."/>
            <person name="Herschleb J."/>
            <person name="Runnheim R."/>
            <person name="Forrest D."/>
            <person name="Amos-Landgraf J."/>
            <person name="Schwartz D.C."/>
            <person name="Cheng Z."/>
            <person name="Lindblad-Toh K."/>
            <person name="Eichler E.E."/>
            <person name="Ponting C.P."/>
        </authorList>
    </citation>
    <scope>NUCLEOTIDE SEQUENCE [LARGE SCALE GENOMIC DNA]</scope>
    <source>
        <strain evidence="2 4">C57BL/6J</strain>
    </source>
</reference>
<evidence type="ECO:0000313" key="3">
    <source>
        <dbReference type="MGI" id="MGI:104658"/>
    </source>
</evidence>
<feature type="compositionally biased region" description="Polar residues" evidence="1">
    <location>
        <begin position="127"/>
        <end position="141"/>
    </location>
</feature>
<dbReference type="Ensembl" id="ENSMUST00000163578.8">
    <property type="protein sequence ID" value="ENSMUSP00000156321.2"/>
    <property type="gene ID" value="ENSMUSG00000058159.15"/>
</dbReference>
<reference evidence="2" key="3">
    <citation type="submission" date="2025-08" db="UniProtKB">
        <authorList>
            <consortium name="Ensembl"/>
        </authorList>
    </citation>
    <scope>IDENTIFICATION</scope>
    <source>
        <strain evidence="2">C57BL/6J</strain>
    </source>
</reference>
<dbReference type="CTD" id="21331"/>
<dbReference type="OMA" id="HTHRNHT"/>
<dbReference type="RefSeq" id="NP_001155304.1">
    <property type="nucleotide sequence ID" value="NM_001161832.1"/>
</dbReference>
<feature type="compositionally biased region" description="Basic and acidic residues" evidence="1">
    <location>
        <begin position="1"/>
        <end position="10"/>
    </location>
</feature>
<proteinExistence type="predicted"/>
<dbReference type="OrthoDB" id="6131651at2759"/>
<dbReference type="Bgee" id="ENSMUSG00000058159">
    <property type="expression patterns" value="Expressed in islet of Langerhans and 27 other cell types or tissues"/>
</dbReference>
<dbReference type="SMR" id="A0A338P791"/>
<dbReference type="VEuPathDB" id="HostDB:ENSMUSG00000058159"/>
<evidence type="ECO:0000313" key="2">
    <source>
        <dbReference type="Ensembl" id="ENSMUSP00000156321.2"/>
    </source>
</evidence>
<protein>
    <submittedName>
        <fullName evidence="2">Brachyury 2</fullName>
    </submittedName>
</protein>
<dbReference type="ExpressionAtlas" id="A0A338P791">
    <property type="expression patterns" value="baseline and differential"/>
</dbReference>
<dbReference type="GeneTree" id="ENSGT00690000103860"/>
<evidence type="ECO:0000313" key="4">
    <source>
        <dbReference type="Proteomes" id="UP000000589"/>
    </source>
</evidence>
<feature type="region of interest" description="Disordered" evidence="1">
    <location>
        <begin position="193"/>
        <end position="217"/>
    </location>
</feature>
<reference evidence="2" key="4">
    <citation type="submission" date="2025-09" db="UniProtKB">
        <authorList>
            <consortium name="Ensembl"/>
        </authorList>
    </citation>
    <scope>IDENTIFICATION</scope>
    <source>
        <strain evidence="2">C57BL/6J</strain>
    </source>
</reference>
<feature type="compositionally biased region" description="Basic and acidic residues" evidence="1">
    <location>
        <begin position="265"/>
        <end position="291"/>
    </location>
</feature>
<dbReference type="GeneID" id="21331"/>
<dbReference type="KEGG" id="mmu:21331"/>
<organism evidence="2 4">
    <name type="scientific">Mus musculus</name>
    <name type="common">Mouse</name>
    <dbReference type="NCBI Taxonomy" id="10090"/>
    <lineage>
        <taxon>Eukaryota</taxon>
        <taxon>Metazoa</taxon>
        <taxon>Chordata</taxon>
        <taxon>Craniata</taxon>
        <taxon>Vertebrata</taxon>
        <taxon>Euteleostomi</taxon>
        <taxon>Mammalia</taxon>
        <taxon>Eutheria</taxon>
        <taxon>Euarchontoglires</taxon>
        <taxon>Glires</taxon>
        <taxon>Rodentia</taxon>
        <taxon>Myomorpha</taxon>
        <taxon>Muroidea</taxon>
        <taxon>Muridae</taxon>
        <taxon>Murinae</taxon>
        <taxon>Mus</taxon>
        <taxon>Mus</taxon>
    </lineage>
</organism>
<dbReference type="AGR" id="MGI:104658"/>
<sequence>MAQILRDHFKTPKKHRGCHTQVEDKEKAAQQTLPEQSQPEAWSASPPKASTRFPSRSNAYLIIGLQNELTKCGILKNMSDDEDFWKLVQEEALGVGTKEKLQKIKLKLMNPRPWPPAASRRRETEMLVSSDQDSGARQGTQDHPGREQEVVEDGPEKERIKQGPHQPGLDPPKHRGDTASLLARLTEWRKRCQQHGAAQRLHRGPEESKTMCKTRTDSQSKMYLSRLYRMYSTSLANMEFSRKLLERDGRFADMDAEHRARSLLDYMVPRERTQADVPPRERTQADVPPRELEEEDSPTPEQQPQAGPALRFLKCQSPESPQRRPHLKTGRHQVTLCGTSKLSEHERGTLAPARRTTDPRPTAPLTLAHVIQTHPVVEAKTASRYWVNNVDEE</sequence>
<dbReference type="AlphaFoldDB" id="A0A338P791"/>
<feature type="region of interest" description="Disordered" evidence="1">
    <location>
        <begin position="265"/>
        <end position="362"/>
    </location>
</feature>
<gene>
    <name evidence="2 3" type="primary">T2</name>
</gene>
<accession>A0A338P791</accession>
<feature type="region of interest" description="Disordered" evidence="1">
    <location>
        <begin position="110"/>
        <end position="177"/>
    </location>
</feature>
<dbReference type="InParanoid" id="A0A338P791"/>
<dbReference type="GlyGen" id="A0A338P791">
    <property type="glycosylation" value="1 site"/>
</dbReference>
<feature type="compositionally biased region" description="Basic and acidic residues" evidence="1">
    <location>
        <begin position="203"/>
        <end position="217"/>
    </location>
</feature>
<name>A0A338P791_MOUSE</name>
<keyword evidence="4" id="KW-1185">Reference proteome</keyword>
<dbReference type="MGI" id="MGI:104658">
    <property type="gene designation" value="T2"/>
</dbReference>
<feature type="compositionally biased region" description="Basic and acidic residues" evidence="1">
    <location>
        <begin position="143"/>
        <end position="161"/>
    </location>
</feature>
<dbReference type="Proteomes" id="UP000000589">
    <property type="component" value="Chromosome 17"/>
</dbReference>
<evidence type="ECO:0000256" key="1">
    <source>
        <dbReference type="SAM" id="MobiDB-lite"/>
    </source>
</evidence>
<reference evidence="2 4" key="2">
    <citation type="journal article" date="2011" name="PLoS Biol.">
        <title>Modernizing reference genome assemblies.</title>
        <authorList>
            <person name="Church D.M."/>
            <person name="Schneider V.A."/>
            <person name="Graves T."/>
            <person name="Auger K."/>
            <person name="Cunningham F."/>
            <person name="Bouk N."/>
            <person name="Chen H.C."/>
            <person name="Agarwala R."/>
            <person name="McLaren W.M."/>
            <person name="Ritchie G.R."/>
            <person name="Albracht D."/>
            <person name="Kremitzki M."/>
            <person name="Rock S."/>
            <person name="Kotkiewicz H."/>
            <person name="Kremitzki C."/>
            <person name="Wollam A."/>
            <person name="Trani L."/>
            <person name="Fulton L."/>
            <person name="Fulton R."/>
            <person name="Matthews L."/>
            <person name="Whitehead S."/>
            <person name="Chow W."/>
            <person name="Torrance J."/>
            <person name="Dunn M."/>
            <person name="Harden G."/>
            <person name="Threadgold G."/>
            <person name="Wood J."/>
            <person name="Collins J."/>
            <person name="Heath P."/>
            <person name="Griffiths G."/>
            <person name="Pelan S."/>
            <person name="Grafham D."/>
            <person name="Eichler E.E."/>
            <person name="Weinstock G."/>
            <person name="Mardis E.R."/>
            <person name="Wilson R.K."/>
            <person name="Howe K."/>
            <person name="Flicek P."/>
            <person name="Hubbard T."/>
        </authorList>
    </citation>
    <scope>NUCLEOTIDE SEQUENCE [LARGE SCALE GENOMIC DNA]</scope>
    <source>
        <strain evidence="2 4">C57BL/6J</strain>
    </source>
</reference>